<feature type="compositionally biased region" description="Basic and acidic residues" evidence="1">
    <location>
        <begin position="170"/>
        <end position="181"/>
    </location>
</feature>
<accession>A0A7N2MG08</accession>
<evidence type="ECO:0000313" key="5">
    <source>
        <dbReference type="Proteomes" id="UP000594261"/>
    </source>
</evidence>
<sequence>MFGQDLKITNVGDRLIQFKFAMESQLLWVVNNGPWSFDNHILLLRHWEKGMTAFSVQFLHIPIWVQVWGLPFDLINVKAGRDIGSSIGRVVDIDCKAISSEQVHFLRIRVEMPIDKPIRRGAPVISPEGDRVWVAFQYERLLGLYFNCSFLGHEAKKEVRGRRTPSPPRRNMEEHIRRDKNPPQSNSKPGVLHGNSLTATTVIEPGTSNGNSSTAVTITEIVDKKLAIIPRLDGYDSQLPCTSEINERNPEIMVHTDVIGIKQNTEKIYDSWISIPIMYEENLVDNTLPISSKPLPDLVISSLSHDQARGTNKIGTVLSNLVREKAPKILFLMETKQTVKEMRKIQADLHYHSILAI</sequence>
<evidence type="ECO:0000256" key="1">
    <source>
        <dbReference type="SAM" id="MobiDB-lite"/>
    </source>
</evidence>
<dbReference type="Gramene" id="QL09p012273:mrna">
    <property type="protein sequence ID" value="QL09p012273:mrna"/>
    <property type="gene ID" value="QL09p012273"/>
</dbReference>
<dbReference type="InterPro" id="IPR025836">
    <property type="entry name" value="Zn_knuckle_CX2CX4HX4C"/>
</dbReference>
<organism evidence="4 5">
    <name type="scientific">Quercus lobata</name>
    <name type="common">Valley oak</name>
    <dbReference type="NCBI Taxonomy" id="97700"/>
    <lineage>
        <taxon>Eukaryota</taxon>
        <taxon>Viridiplantae</taxon>
        <taxon>Streptophyta</taxon>
        <taxon>Embryophyta</taxon>
        <taxon>Tracheophyta</taxon>
        <taxon>Spermatophyta</taxon>
        <taxon>Magnoliopsida</taxon>
        <taxon>eudicotyledons</taxon>
        <taxon>Gunneridae</taxon>
        <taxon>Pentapetalae</taxon>
        <taxon>rosids</taxon>
        <taxon>fabids</taxon>
        <taxon>Fagales</taxon>
        <taxon>Fagaceae</taxon>
        <taxon>Quercus</taxon>
    </lineage>
</organism>
<dbReference type="InterPro" id="IPR040256">
    <property type="entry name" value="At4g02000-like"/>
</dbReference>
<dbReference type="PANTHER" id="PTHR31286">
    <property type="entry name" value="GLYCINE-RICH CELL WALL STRUCTURAL PROTEIN 1.8-LIKE"/>
    <property type="match status" value="1"/>
</dbReference>
<evidence type="ECO:0000313" key="4">
    <source>
        <dbReference type="EnsemblPlants" id="QL09p012273:mrna"/>
    </source>
</evidence>
<dbReference type="OMA" id="FLGHEAK"/>
<evidence type="ECO:0008006" key="6">
    <source>
        <dbReference type="Google" id="ProtNLM"/>
    </source>
</evidence>
<evidence type="ECO:0000259" key="2">
    <source>
        <dbReference type="Pfam" id="PF14111"/>
    </source>
</evidence>
<dbReference type="Pfam" id="PF14111">
    <property type="entry name" value="DUF4283"/>
    <property type="match status" value="1"/>
</dbReference>
<protein>
    <recommendedName>
        <fullName evidence="6">DUF4283 domain-containing protein</fullName>
    </recommendedName>
</protein>
<dbReference type="EnsemblPlants" id="QL09p012273:mrna">
    <property type="protein sequence ID" value="QL09p012273:mrna"/>
    <property type="gene ID" value="QL09p012273"/>
</dbReference>
<dbReference type="InterPro" id="IPR025558">
    <property type="entry name" value="DUF4283"/>
</dbReference>
<feature type="domain" description="DUF4283" evidence="2">
    <location>
        <begin position="3"/>
        <end position="50"/>
    </location>
</feature>
<dbReference type="InParanoid" id="A0A7N2MG08"/>
<dbReference type="PANTHER" id="PTHR31286:SF178">
    <property type="entry name" value="DUF4283 DOMAIN-CONTAINING PROTEIN"/>
    <property type="match status" value="1"/>
</dbReference>
<dbReference type="Proteomes" id="UP000594261">
    <property type="component" value="Chromosome 9"/>
</dbReference>
<dbReference type="AlphaFoldDB" id="A0A7N2MG08"/>
<name>A0A7N2MG08_QUELO</name>
<reference evidence="4 5" key="1">
    <citation type="journal article" date="2016" name="G3 (Bethesda)">
        <title>First Draft Assembly and Annotation of the Genome of a California Endemic Oak Quercus lobata Nee (Fagaceae).</title>
        <authorList>
            <person name="Sork V.L."/>
            <person name="Fitz-Gibbon S.T."/>
            <person name="Puiu D."/>
            <person name="Crepeau M."/>
            <person name="Gugger P.F."/>
            <person name="Sherman R."/>
            <person name="Stevens K."/>
            <person name="Langley C.H."/>
            <person name="Pellegrini M."/>
            <person name="Salzberg S.L."/>
        </authorList>
    </citation>
    <scope>NUCLEOTIDE SEQUENCE [LARGE SCALE GENOMIC DNA]</scope>
    <source>
        <strain evidence="4 5">cv. SW786</strain>
    </source>
</reference>
<feature type="domain" description="Zinc knuckle CX2CX4HX4C" evidence="3">
    <location>
        <begin position="114"/>
        <end position="156"/>
    </location>
</feature>
<reference evidence="4" key="2">
    <citation type="submission" date="2021-01" db="UniProtKB">
        <authorList>
            <consortium name="EnsemblPlants"/>
        </authorList>
    </citation>
    <scope>IDENTIFICATION</scope>
</reference>
<proteinExistence type="predicted"/>
<dbReference type="Pfam" id="PF14392">
    <property type="entry name" value="zf-CCHC_4"/>
    <property type="match status" value="1"/>
</dbReference>
<evidence type="ECO:0000259" key="3">
    <source>
        <dbReference type="Pfam" id="PF14392"/>
    </source>
</evidence>
<keyword evidence="5" id="KW-1185">Reference proteome</keyword>
<dbReference type="EMBL" id="LRBV02000009">
    <property type="status" value="NOT_ANNOTATED_CDS"/>
    <property type="molecule type" value="Genomic_DNA"/>
</dbReference>
<feature type="region of interest" description="Disordered" evidence="1">
    <location>
        <begin position="157"/>
        <end position="194"/>
    </location>
</feature>